<dbReference type="PIRSF" id="PIRSF000414">
    <property type="entry name" value="AICARFT_IMPCHas"/>
    <property type="match status" value="1"/>
</dbReference>
<proteinExistence type="inferred from homology"/>
<comment type="pathway">
    <text evidence="1 8">Purine metabolism; IMP biosynthesis via de novo pathway; IMP from 5-formamido-1-(5-phospho-D-ribosyl)imidazole-4-carboxamide: step 1/1.</text>
</comment>
<comment type="caution">
    <text evidence="10">The sequence shown here is derived from an EMBL/GenBank/DDBJ whole genome shotgun (WGS) entry which is preliminary data.</text>
</comment>
<dbReference type="InterPro" id="IPR016193">
    <property type="entry name" value="Cytidine_deaminase-like"/>
</dbReference>
<keyword evidence="11" id="KW-1185">Reference proteome</keyword>
<dbReference type="Gene3D" id="3.40.50.1380">
    <property type="entry name" value="Methylglyoxal synthase-like domain"/>
    <property type="match status" value="1"/>
</dbReference>
<dbReference type="Gene3D" id="3.40.140.20">
    <property type="match status" value="2"/>
</dbReference>
<dbReference type="EC" id="3.5.4.10" evidence="8"/>
<evidence type="ECO:0000256" key="6">
    <source>
        <dbReference type="ARBA" id="ARBA00022801"/>
    </source>
</evidence>
<evidence type="ECO:0000256" key="2">
    <source>
        <dbReference type="ARBA" id="ARBA00004954"/>
    </source>
</evidence>
<organism evidence="10 11">
    <name type="scientific">Paenibacillus gansuensis</name>
    <dbReference type="NCBI Taxonomy" id="306542"/>
    <lineage>
        <taxon>Bacteria</taxon>
        <taxon>Bacillati</taxon>
        <taxon>Bacillota</taxon>
        <taxon>Bacilli</taxon>
        <taxon>Bacillales</taxon>
        <taxon>Paenibacillaceae</taxon>
        <taxon>Paenibacillus</taxon>
    </lineage>
</organism>
<feature type="domain" description="MGS-like" evidence="9">
    <location>
        <begin position="1"/>
        <end position="146"/>
    </location>
</feature>
<dbReference type="SUPFAM" id="SSF52335">
    <property type="entry name" value="Methylglyoxal synthase-like"/>
    <property type="match status" value="1"/>
</dbReference>
<keyword evidence="4 8" id="KW-0808">Transferase</keyword>
<evidence type="ECO:0000256" key="5">
    <source>
        <dbReference type="ARBA" id="ARBA00022755"/>
    </source>
</evidence>
<dbReference type="NCBIfam" id="TIGR00355">
    <property type="entry name" value="purH"/>
    <property type="match status" value="1"/>
</dbReference>
<comment type="domain">
    <text evidence="8">The IMP cyclohydrolase activity resides in the N-terminal region.</text>
</comment>
<evidence type="ECO:0000256" key="3">
    <source>
        <dbReference type="ARBA" id="ARBA00007667"/>
    </source>
</evidence>
<dbReference type="HAMAP" id="MF_00139">
    <property type="entry name" value="PurH"/>
    <property type="match status" value="1"/>
</dbReference>
<accession>A0ABW5P8R2</accession>
<dbReference type="EC" id="2.1.2.3" evidence="8"/>
<dbReference type="Pfam" id="PF02142">
    <property type="entry name" value="MGS"/>
    <property type="match status" value="1"/>
</dbReference>
<comment type="pathway">
    <text evidence="2 8">Purine metabolism; IMP biosynthesis via de novo pathway; 5-formamido-1-(5-phospho-D-ribosyl)imidazole-4-carboxamide from 5-amino-1-(5-phospho-D-ribosyl)imidazole-4-carboxamide (10-formyl THF route): step 1/1.</text>
</comment>
<evidence type="ECO:0000313" key="11">
    <source>
        <dbReference type="Proteomes" id="UP001597541"/>
    </source>
</evidence>
<gene>
    <name evidence="8 10" type="primary">purH</name>
    <name evidence="10" type="ORF">ACFSUF_03575</name>
</gene>
<reference evidence="11" key="1">
    <citation type="journal article" date="2019" name="Int. J. Syst. Evol. Microbiol.">
        <title>The Global Catalogue of Microorganisms (GCM) 10K type strain sequencing project: providing services to taxonomists for standard genome sequencing and annotation.</title>
        <authorList>
            <consortium name="The Broad Institute Genomics Platform"/>
            <consortium name="The Broad Institute Genome Sequencing Center for Infectious Disease"/>
            <person name="Wu L."/>
            <person name="Ma J."/>
        </authorList>
    </citation>
    <scope>NUCLEOTIDE SEQUENCE [LARGE SCALE GENOMIC DNA]</scope>
    <source>
        <strain evidence="11">KCTC 3950</strain>
    </source>
</reference>
<evidence type="ECO:0000256" key="1">
    <source>
        <dbReference type="ARBA" id="ARBA00004844"/>
    </source>
</evidence>
<keyword evidence="7 8" id="KW-0511">Multifunctional enzyme</keyword>
<dbReference type="SMART" id="SM00851">
    <property type="entry name" value="MGS"/>
    <property type="match status" value="1"/>
</dbReference>
<dbReference type="GO" id="GO:0004643">
    <property type="term" value="F:phosphoribosylaminoimidazolecarboxamide formyltransferase activity"/>
    <property type="evidence" value="ECO:0007669"/>
    <property type="project" value="UniProtKB-EC"/>
</dbReference>
<dbReference type="Pfam" id="PF01808">
    <property type="entry name" value="AICARFT_IMPCHas"/>
    <property type="match status" value="1"/>
</dbReference>
<dbReference type="PROSITE" id="PS51855">
    <property type="entry name" value="MGS"/>
    <property type="match status" value="1"/>
</dbReference>
<comment type="catalytic activity">
    <reaction evidence="8">
        <text>IMP + H2O = 5-formamido-1-(5-phospho-D-ribosyl)imidazole-4-carboxamide</text>
        <dbReference type="Rhea" id="RHEA:18445"/>
        <dbReference type="ChEBI" id="CHEBI:15377"/>
        <dbReference type="ChEBI" id="CHEBI:58053"/>
        <dbReference type="ChEBI" id="CHEBI:58467"/>
        <dbReference type="EC" id="3.5.4.10"/>
    </reaction>
</comment>
<evidence type="ECO:0000256" key="8">
    <source>
        <dbReference type="HAMAP-Rule" id="MF_00139"/>
    </source>
</evidence>
<dbReference type="NCBIfam" id="NF002049">
    <property type="entry name" value="PRK00881.1"/>
    <property type="match status" value="1"/>
</dbReference>
<dbReference type="InterPro" id="IPR011607">
    <property type="entry name" value="MGS-like_dom"/>
</dbReference>
<protein>
    <recommendedName>
        <fullName evidence="8">Bifunctional purine biosynthesis protein PurH</fullName>
    </recommendedName>
    <domain>
        <recommendedName>
            <fullName evidence="8">Phosphoribosylaminoimidazolecarboxamide formyltransferase</fullName>
            <ecNumber evidence="8">2.1.2.3</ecNumber>
        </recommendedName>
        <alternativeName>
            <fullName evidence="8">AICAR transformylase</fullName>
        </alternativeName>
    </domain>
    <domain>
        <recommendedName>
            <fullName evidence="8">IMP cyclohydrolase</fullName>
            <ecNumber evidence="8">3.5.4.10</ecNumber>
        </recommendedName>
        <alternativeName>
            <fullName evidence="8">ATIC</fullName>
        </alternativeName>
        <alternativeName>
            <fullName evidence="8">IMP synthase</fullName>
        </alternativeName>
        <alternativeName>
            <fullName evidence="8">Inosinicase</fullName>
        </alternativeName>
    </domain>
</protein>
<name>A0ABW5P8R2_9BACL</name>
<dbReference type="InterPro" id="IPR036914">
    <property type="entry name" value="MGS-like_dom_sf"/>
</dbReference>
<dbReference type="InterPro" id="IPR002695">
    <property type="entry name" value="PurH-like"/>
</dbReference>
<dbReference type="EMBL" id="JBHUME010000002">
    <property type="protein sequence ID" value="MFD2611499.1"/>
    <property type="molecule type" value="Genomic_DNA"/>
</dbReference>
<keyword evidence="5 8" id="KW-0658">Purine biosynthesis</keyword>
<dbReference type="RefSeq" id="WP_377600161.1">
    <property type="nucleotide sequence ID" value="NZ_JBHUME010000002.1"/>
</dbReference>
<dbReference type="InterPro" id="IPR024051">
    <property type="entry name" value="AICAR_Tfase_dup_dom_sf"/>
</dbReference>
<sequence length="516" mass="55814">MAIRRALISVSDKTGIVEFSEQLAKLGVELVSTGGTKSLLEQHGVPVIGISEVTGFPEIMDGRVKTLHPAVHSGLLAVRDNEEHTAQMKELGLDYIDLVIVNLYPFAATIAKPDVSYEDAIENIDIGGPTMLRSAAKNHAFVTVVVDASDYNTVIEEIRAGEDTTLETRKRLAAKVFRHTAAYDALISDYLSKQTGEPLPERYTVTYEKVQDLRYGENPHQQAAFYREPLAAQGNITTAEQLHGKELSYNNINDANAALQILKEFNEPAVVAVKHMNPCGVGIGETIHEAYQKAYAADPTSIFGGIVAANRVIGQETAMLLNEIFLEIVIAPDFTPEALQILTQKKNIRLMKHGENFAAAGTASTAPVITTVEGGMLIQDRDVKQLSEADLTVVTDRKPTDAELKQLLFGWKVVKHVKSNAIVLAKDDMTIGVGAGQMNRVGAAKIAIEQAAEKAQGSILASDAFFPMGDTLELAAKAGITAVIQPGGSIKDEESIKVANQYGIAMVFTGVRHFKH</sequence>
<dbReference type="GO" id="GO:0003937">
    <property type="term" value="F:IMP cyclohydrolase activity"/>
    <property type="evidence" value="ECO:0007669"/>
    <property type="project" value="UniProtKB-EC"/>
</dbReference>
<dbReference type="CDD" id="cd01421">
    <property type="entry name" value="IMPCH"/>
    <property type="match status" value="1"/>
</dbReference>
<evidence type="ECO:0000259" key="9">
    <source>
        <dbReference type="PROSITE" id="PS51855"/>
    </source>
</evidence>
<evidence type="ECO:0000313" key="10">
    <source>
        <dbReference type="EMBL" id="MFD2611499.1"/>
    </source>
</evidence>
<comment type="similarity">
    <text evidence="3 8">Belongs to the PurH family.</text>
</comment>
<dbReference type="SUPFAM" id="SSF53927">
    <property type="entry name" value="Cytidine deaminase-like"/>
    <property type="match status" value="1"/>
</dbReference>
<dbReference type="Proteomes" id="UP001597541">
    <property type="component" value="Unassembled WGS sequence"/>
</dbReference>
<evidence type="ECO:0000256" key="7">
    <source>
        <dbReference type="ARBA" id="ARBA00023268"/>
    </source>
</evidence>
<evidence type="ECO:0000256" key="4">
    <source>
        <dbReference type="ARBA" id="ARBA00022679"/>
    </source>
</evidence>
<dbReference type="SMART" id="SM00798">
    <property type="entry name" value="AICARFT_IMPCHas"/>
    <property type="match status" value="1"/>
</dbReference>
<dbReference type="PANTHER" id="PTHR11692:SF0">
    <property type="entry name" value="BIFUNCTIONAL PURINE BIOSYNTHESIS PROTEIN ATIC"/>
    <property type="match status" value="1"/>
</dbReference>
<dbReference type="PANTHER" id="PTHR11692">
    <property type="entry name" value="BIFUNCTIONAL PURINE BIOSYNTHESIS PROTEIN PURH"/>
    <property type="match status" value="1"/>
</dbReference>
<comment type="catalytic activity">
    <reaction evidence="8">
        <text>(6R)-10-formyltetrahydrofolate + 5-amino-1-(5-phospho-beta-D-ribosyl)imidazole-4-carboxamide = 5-formamido-1-(5-phospho-D-ribosyl)imidazole-4-carboxamide + (6S)-5,6,7,8-tetrahydrofolate</text>
        <dbReference type="Rhea" id="RHEA:22192"/>
        <dbReference type="ChEBI" id="CHEBI:57453"/>
        <dbReference type="ChEBI" id="CHEBI:58467"/>
        <dbReference type="ChEBI" id="CHEBI:58475"/>
        <dbReference type="ChEBI" id="CHEBI:195366"/>
        <dbReference type="EC" id="2.1.2.3"/>
    </reaction>
</comment>
<keyword evidence="6 8" id="KW-0378">Hydrolase</keyword>